<feature type="signal peptide" evidence="7">
    <location>
        <begin position="1"/>
        <end position="16"/>
    </location>
</feature>
<dbReference type="InterPro" id="IPR050382">
    <property type="entry name" value="MFS_Na/Anion_cotransporter"/>
</dbReference>
<evidence type="ECO:0000256" key="3">
    <source>
        <dbReference type="ARBA" id="ARBA00022989"/>
    </source>
</evidence>
<feature type="non-terminal residue" evidence="8">
    <location>
        <position position="1"/>
    </location>
</feature>
<evidence type="ECO:0000256" key="6">
    <source>
        <dbReference type="SAM" id="Phobius"/>
    </source>
</evidence>
<evidence type="ECO:0000256" key="7">
    <source>
        <dbReference type="SAM" id="SignalP"/>
    </source>
</evidence>
<dbReference type="PANTHER" id="PTHR11662:SF415">
    <property type="entry name" value="AT30085P-RELATED"/>
    <property type="match status" value="1"/>
</dbReference>
<feature type="transmembrane region" description="Helical" evidence="6">
    <location>
        <begin position="49"/>
        <end position="70"/>
    </location>
</feature>
<keyword evidence="7" id="KW-0732">Signal</keyword>
<organism evidence="8">
    <name type="scientific">Cuerna arida</name>
    <dbReference type="NCBI Taxonomy" id="1464854"/>
    <lineage>
        <taxon>Eukaryota</taxon>
        <taxon>Metazoa</taxon>
        <taxon>Ecdysozoa</taxon>
        <taxon>Arthropoda</taxon>
        <taxon>Hexapoda</taxon>
        <taxon>Insecta</taxon>
        <taxon>Pterygota</taxon>
        <taxon>Neoptera</taxon>
        <taxon>Paraneoptera</taxon>
        <taxon>Hemiptera</taxon>
        <taxon>Auchenorrhyncha</taxon>
        <taxon>Membracoidea</taxon>
        <taxon>Cicadellidae</taxon>
        <taxon>Cicadellinae</taxon>
        <taxon>Proconiini</taxon>
        <taxon>Cuerna</taxon>
    </lineage>
</organism>
<protein>
    <recommendedName>
        <fullName evidence="9">Major facilitator superfamily (MFS) profile domain-containing protein</fullName>
    </recommendedName>
</protein>
<evidence type="ECO:0000256" key="1">
    <source>
        <dbReference type="ARBA" id="ARBA00004141"/>
    </source>
</evidence>
<dbReference type="GO" id="GO:0016020">
    <property type="term" value="C:membrane"/>
    <property type="evidence" value="ECO:0007669"/>
    <property type="project" value="UniProtKB-SubCell"/>
</dbReference>
<feature type="transmembrane region" description="Helical" evidence="6">
    <location>
        <begin position="140"/>
        <end position="162"/>
    </location>
</feature>
<accession>A0A1B6GJ18</accession>
<evidence type="ECO:0000313" key="8">
    <source>
        <dbReference type="EMBL" id="JAS62436.1"/>
    </source>
</evidence>
<name>A0A1B6GJ18_9HEMI</name>
<keyword evidence="3 6" id="KW-1133">Transmembrane helix</keyword>
<dbReference type="EMBL" id="GECZ01007333">
    <property type="protein sequence ID" value="JAS62436.1"/>
    <property type="molecule type" value="Transcribed_RNA"/>
</dbReference>
<evidence type="ECO:0000256" key="4">
    <source>
        <dbReference type="ARBA" id="ARBA00023136"/>
    </source>
</evidence>
<keyword evidence="4 6" id="KW-0472">Membrane</keyword>
<sequence>WVLVWLLFCSSKPSQSVYITDAELQYILSNREGIEDQIPLQQFRVPWKAVLTSSSVWSLVLINWAVCWVHFPMIHHLKLYAVNVLRITTVLGRSAAIFDETVVPGLSTIFWGFVIDYLVNNNYMSRTVSRKLFGVASNMLTVPFILAIPLVGCSGLMLFSLYEVIKYFYGLHASAIMVNPLDLSPRHAGKIAALLDTSGLFACIFSWEFVLTFGMPSDVFRWWILYLWMVALLITLSLPYIWFGSGEMQPWNFPTRRTTNTVPSRSATSIPLSTDSI</sequence>
<feature type="transmembrane region" description="Helical" evidence="6">
    <location>
        <begin position="191"/>
        <end position="211"/>
    </location>
</feature>
<feature type="non-terminal residue" evidence="8">
    <location>
        <position position="277"/>
    </location>
</feature>
<feature type="chain" id="PRO_5008583698" description="Major facilitator superfamily (MFS) profile domain-containing protein" evidence="7">
    <location>
        <begin position="17"/>
        <end position="277"/>
    </location>
</feature>
<proteinExistence type="predicted"/>
<feature type="region of interest" description="Disordered" evidence="5">
    <location>
        <begin position="258"/>
        <end position="277"/>
    </location>
</feature>
<evidence type="ECO:0008006" key="9">
    <source>
        <dbReference type="Google" id="ProtNLM"/>
    </source>
</evidence>
<evidence type="ECO:0000256" key="5">
    <source>
        <dbReference type="SAM" id="MobiDB-lite"/>
    </source>
</evidence>
<dbReference type="GO" id="GO:0006820">
    <property type="term" value="P:monoatomic anion transport"/>
    <property type="evidence" value="ECO:0007669"/>
    <property type="project" value="TreeGrafter"/>
</dbReference>
<feature type="transmembrane region" description="Helical" evidence="6">
    <location>
        <begin position="223"/>
        <end position="243"/>
    </location>
</feature>
<reference evidence="8" key="1">
    <citation type="submission" date="2015-11" db="EMBL/GenBank/DDBJ databases">
        <title>De novo transcriptome assembly of four potential Pierce s Disease insect vectors from Arizona vineyards.</title>
        <authorList>
            <person name="Tassone E.E."/>
        </authorList>
    </citation>
    <scope>NUCLEOTIDE SEQUENCE</scope>
</reference>
<dbReference type="SUPFAM" id="SSF103473">
    <property type="entry name" value="MFS general substrate transporter"/>
    <property type="match status" value="1"/>
</dbReference>
<feature type="transmembrane region" description="Helical" evidence="6">
    <location>
        <begin position="102"/>
        <end position="119"/>
    </location>
</feature>
<comment type="subcellular location">
    <subcellularLocation>
        <location evidence="1">Membrane</location>
        <topology evidence="1">Multi-pass membrane protein</topology>
    </subcellularLocation>
</comment>
<dbReference type="GO" id="GO:0022857">
    <property type="term" value="F:transmembrane transporter activity"/>
    <property type="evidence" value="ECO:0007669"/>
    <property type="project" value="TreeGrafter"/>
</dbReference>
<dbReference type="AlphaFoldDB" id="A0A1B6GJ18"/>
<gene>
    <name evidence="8" type="ORF">g.25697</name>
</gene>
<dbReference type="PANTHER" id="PTHR11662">
    <property type="entry name" value="SOLUTE CARRIER FAMILY 17"/>
    <property type="match status" value="1"/>
</dbReference>
<keyword evidence="2 6" id="KW-0812">Transmembrane</keyword>
<dbReference type="InterPro" id="IPR036259">
    <property type="entry name" value="MFS_trans_sf"/>
</dbReference>
<evidence type="ECO:0000256" key="2">
    <source>
        <dbReference type="ARBA" id="ARBA00022692"/>
    </source>
</evidence>